<proteinExistence type="predicted"/>
<dbReference type="Pfam" id="PF10047">
    <property type="entry name" value="DUF2281"/>
    <property type="match status" value="1"/>
</dbReference>
<name>A0A2T1E9N2_9CYAN</name>
<sequence length="79" mass="8932">MTTDTEILQTIAQMPEPLKQDLLHYAKALIESHSTPDALDIQAEKPAKRGGLGIWKGKIWLADNFDEPLEDFKDYSTEC</sequence>
<keyword evidence="3" id="KW-1185">Reference proteome</keyword>
<feature type="domain" description="DUF2281" evidence="1">
    <location>
        <begin position="6"/>
        <end position="75"/>
    </location>
</feature>
<evidence type="ECO:0000259" key="1">
    <source>
        <dbReference type="Pfam" id="PF10047"/>
    </source>
</evidence>
<protein>
    <recommendedName>
        <fullName evidence="1">DUF2281 domain-containing protein</fullName>
    </recommendedName>
</protein>
<dbReference type="EMBL" id="PVWK01000062">
    <property type="protein sequence ID" value="PSB29421.1"/>
    <property type="molecule type" value="Genomic_DNA"/>
</dbReference>
<dbReference type="RefSeq" id="WP_106256415.1">
    <property type="nucleotide sequence ID" value="NZ_CAWNSW010000155.1"/>
</dbReference>
<dbReference type="OrthoDB" id="9815166at2"/>
<comment type="caution">
    <text evidence="2">The sequence shown here is derived from an EMBL/GenBank/DDBJ whole genome shotgun (WGS) entry which is preliminary data.</text>
</comment>
<dbReference type="AlphaFoldDB" id="A0A2T1E9N2"/>
<reference evidence="2 3" key="2">
    <citation type="submission" date="2018-03" db="EMBL/GenBank/DDBJ databases">
        <title>The ancient ancestry and fast evolution of plastids.</title>
        <authorList>
            <person name="Moore K.R."/>
            <person name="Magnabosco C."/>
            <person name="Momper L."/>
            <person name="Gold D.A."/>
            <person name="Bosak T."/>
            <person name="Fournier G.P."/>
        </authorList>
    </citation>
    <scope>NUCLEOTIDE SEQUENCE [LARGE SCALE GENOMIC DNA]</scope>
    <source>
        <strain evidence="2 3">ULC18</strain>
    </source>
</reference>
<gene>
    <name evidence="2" type="ORF">C7B82_11395</name>
</gene>
<dbReference type="InterPro" id="IPR018739">
    <property type="entry name" value="DUF2281"/>
</dbReference>
<dbReference type="Proteomes" id="UP000239576">
    <property type="component" value="Unassembled WGS sequence"/>
</dbReference>
<organism evidence="2 3">
    <name type="scientific">Stenomitos frigidus ULC18</name>
    <dbReference type="NCBI Taxonomy" id="2107698"/>
    <lineage>
        <taxon>Bacteria</taxon>
        <taxon>Bacillati</taxon>
        <taxon>Cyanobacteriota</taxon>
        <taxon>Cyanophyceae</taxon>
        <taxon>Leptolyngbyales</taxon>
        <taxon>Leptolyngbyaceae</taxon>
        <taxon>Stenomitos</taxon>
    </lineage>
</organism>
<accession>A0A2T1E9N2</accession>
<evidence type="ECO:0000313" key="3">
    <source>
        <dbReference type="Proteomes" id="UP000239576"/>
    </source>
</evidence>
<reference evidence="3" key="1">
    <citation type="submission" date="2018-02" db="EMBL/GenBank/DDBJ databases">
        <authorList>
            <person name="Moore K."/>
            <person name="Momper L."/>
        </authorList>
    </citation>
    <scope>NUCLEOTIDE SEQUENCE [LARGE SCALE GENOMIC DNA]</scope>
    <source>
        <strain evidence="3">ULC18</strain>
    </source>
</reference>
<evidence type="ECO:0000313" key="2">
    <source>
        <dbReference type="EMBL" id="PSB29421.1"/>
    </source>
</evidence>